<dbReference type="PRINTS" id="PR00171">
    <property type="entry name" value="SUGRTRNSPORT"/>
</dbReference>
<dbReference type="PROSITE" id="PS00217">
    <property type="entry name" value="SUGAR_TRANSPORT_2"/>
    <property type="match status" value="1"/>
</dbReference>
<proteinExistence type="inferred from homology"/>
<keyword evidence="5 10" id="KW-0812">Transmembrane</keyword>
<evidence type="ECO:0000256" key="9">
    <source>
        <dbReference type="RuleBase" id="RU003346"/>
    </source>
</evidence>
<dbReference type="InterPro" id="IPR044778">
    <property type="entry name" value="MFS_STP/MST-like_plant"/>
</dbReference>
<dbReference type="EMBL" id="CP144751">
    <property type="protein sequence ID" value="WVZ85901.1"/>
    <property type="molecule type" value="Genomic_DNA"/>
</dbReference>
<feature type="transmembrane region" description="Helical" evidence="10">
    <location>
        <begin position="205"/>
        <end position="228"/>
    </location>
</feature>
<dbReference type="InterPro" id="IPR036259">
    <property type="entry name" value="MFS_trans_sf"/>
</dbReference>
<evidence type="ECO:0000256" key="8">
    <source>
        <dbReference type="ARBA" id="ARBA00023136"/>
    </source>
</evidence>
<feature type="transmembrane region" description="Helical" evidence="10">
    <location>
        <begin position="88"/>
        <end position="107"/>
    </location>
</feature>
<comment type="similarity">
    <text evidence="2 9">Belongs to the major facilitator superfamily. Sugar transporter (TC 2.A.1.1) family.</text>
</comment>
<keyword evidence="13" id="KW-1185">Reference proteome</keyword>
<feature type="transmembrane region" description="Helical" evidence="10">
    <location>
        <begin position="357"/>
        <end position="378"/>
    </location>
</feature>
<dbReference type="GO" id="GO:0016020">
    <property type="term" value="C:membrane"/>
    <property type="evidence" value="ECO:0007669"/>
    <property type="project" value="UniProtKB-SubCell"/>
</dbReference>
<dbReference type="InterPro" id="IPR045262">
    <property type="entry name" value="STP/PLT_plant"/>
</dbReference>
<keyword evidence="6" id="KW-0769">Symport</keyword>
<name>A0AAQ3X5U0_PASNO</name>
<keyword evidence="7 10" id="KW-1133">Transmembrane helix</keyword>
<organism evidence="12 13">
    <name type="scientific">Paspalum notatum var. saurae</name>
    <dbReference type="NCBI Taxonomy" id="547442"/>
    <lineage>
        <taxon>Eukaryota</taxon>
        <taxon>Viridiplantae</taxon>
        <taxon>Streptophyta</taxon>
        <taxon>Embryophyta</taxon>
        <taxon>Tracheophyta</taxon>
        <taxon>Spermatophyta</taxon>
        <taxon>Magnoliopsida</taxon>
        <taxon>Liliopsida</taxon>
        <taxon>Poales</taxon>
        <taxon>Poaceae</taxon>
        <taxon>PACMAD clade</taxon>
        <taxon>Panicoideae</taxon>
        <taxon>Andropogonodae</taxon>
        <taxon>Paspaleae</taxon>
        <taxon>Paspalinae</taxon>
        <taxon>Paspalum</taxon>
    </lineage>
</organism>
<dbReference type="GO" id="GO:0015293">
    <property type="term" value="F:symporter activity"/>
    <property type="evidence" value="ECO:0007669"/>
    <property type="project" value="UniProtKB-KW"/>
</dbReference>
<feature type="transmembrane region" description="Helical" evidence="10">
    <location>
        <begin position="144"/>
        <end position="166"/>
    </location>
</feature>
<feature type="transmembrane region" description="Helical" evidence="10">
    <location>
        <begin position="328"/>
        <end position="350"/>
    </location>
</feature>
<dbReference type="InterPro" id="IPR005829">
    <property type="entry name" value="Sugar_transporter_CS"/>
</dbReference>
<evidence type="ECO:0000259" key="11">
    <source>
        <dbReference type="PROSITE" id="PS50850"/>
    </source>
</evidence>
<accession>A0AAQ3X5U0</accession>
<sequence length="522" mass="56794">MAGGGGLAAVEQGGQRQQLVRDYSGGVTFSVAVTCLMAASCGLIFGYDIGITGGVTQMESFLKKFFPEVLRGMKSARLDAYCKYDNQLLTAFTSSMYIAGMLASLVASSVTRMVGRKGVMLIGGVMFLAGSIINAGAVNIAMLIIGRILLGFGVGFTAQAAPLYLAETSPIRWRGGFTTAYYFFLVAGTLAANVTNYFTNRITDWGWRVSLGLAAVPATVIVLGALFVSDTPSSLMLRGEPDRARTSLQRVRGAGADVDAELKNIACAVEEARRNEDGAFKRLRGKGYRHYLVMVVAIPTFFDLTGMVVISVFSPILFRTVGFNSQKAIFGAIIVSLVSLSGVVLSTFVVDRCGRRFLFLAGGTTMLLFQVAVAWIMADHLGKHHAVTMPKNYAVGVVVLMCLYTFSFSLSWGPLKWVVPSEIYPVDIRSAGQAITLSIALTLSFTQTQVFISMLCAMKYAIFLFYAGWVLAMTVFIAAFLPETKGVPLEAMRLVWERHWFWRRVVVVDTKQEVQLNSPTIM</sequence>
<evidence type="ECO:0000256" key="1">
    <source>
        <dbReference type="ARBA" id="ARBA00004141"/>
    </source>
</evidence>
<feature type="transmembrane region" description="Helical" evidence="10">
    <location>
        <begin position="178"/>
        <end position="199"/>
    </location>
</feature>
<evidence type="ECO:0000313" key="13">
    <source>
        <dbReference type="Proteomes" id="UP001341281"/>
    </source>
</evidence>
<dbReference type="AlphaFoldDB" id="A0AAQ3X5U0"/>
<dbReference type="PANTHER" id="PTHR23500">
    <property type="entry name" value="SOLUTE CARRIER FAMILY 2, FACILITATED GLUCOSE TRANSPORTER"/>
    <property type="match status" value="1"/>
</dbReference>
<evidence type="ECO:0000313" key="12">
    <source>
        <dbReference type="EMBL" id="WVZ85901.1"/>
    </source>
</evidence>
<feature type="transmembrane region" description="Helical" evidence="10">
    <location>
        <begin position="393"/>
        <end position="413"/>
    </location>
</feature>
<feature type="transmembrane region" description="Helical" evidence="10">
    <location>
        <begin position="460"/>
        <end position="481"/>
    </location>
</feature>
<protein>
    <recommendedName>
        <fullName evidence="11">Major facilitator superfamily (MFS) profile domain-containing protein</fullName>
    </recommendedName>
</protein>
<dbReference type="InterPro" id="IPR005828">
    <property type="entry name" value="MFS_sugar_transport-like"/>
</dbReference>
<dbReference type="NCBIfam" id="TIGR00879">
    <property type="entry name" value="SP"/>
    <property type="match status" value="1"/>
</dbReference>
<gene>
    <name evidence="12" type="ORF">U9M48_032759</name>
</gene>
<dbReference type="Proteomes" id="UP001341281">
    <property type="component" value="Chromosome 07"/>
</dbReference>
<evidence type="ECO:0000256" key="3">
    <source>
        <dbReference type="ARBA" id="ARBA00022448"/>
    </source>
</evidence>
<dbReference type="FunFam" id="1.20.1250.20:FF:000002">
    <property type="entry name" value="Sugar transport protein 13"/>
    <property type="match status" value="1"/>
</dbReference>
<dbReference type="Pfam" id="PF00083">
    <property type="entry name" value="Sugar_tr"/>
    <property type="match status" value="1"/>
</dbReference>
<evidence type="ECO:0000256" key="5">
    <source>
        <dbReference type="ARBA" id="ARBA00022692"/>
    </source>
</evidence>
<evidence type="ECO:0000256" key="4">
    <source>
        <dbReference type="ARBA" id="ARBA00022597"/>
    </source>
</evidence>
<evidence type="ECO:0000256" key="7">
    <source>
        <dbReference type="ARBA" id="ARBA00022989"/>
    </source>
</evidence>
<dbReference type="InterPro" id="IPR003663">
    <property type="entry name" value="Sugar/inositol_transpt"/>
</dbReference>
<dbReference type="CDD" id="cd17361">
    <property type="entry name" value="MFS_STP"/>
    <property type="match status" value="1"/>
</dbReference>
<feature type="transmembrane region" description="Helical" evidence="10">
    <location>
        <begin position="291"/>
        <end position="316"/>
    </location>
</feature>
<dbReference type="PROSITE" id="PS50850">
    <property type="entry name" value="MFS"/>
    <property type="match status" value="1"/>
</dbReference>
<dbReference type="InterPro" id="IPR020846">
    <property type="entry name" value="MFS_dom"/>
</dbReference>
<dbReference type="Gene3D" id="1.20.1250.20">
    <property type="entry name" value="MFS general substrate transporter like domains"/>
    <property type="match status" value="1"/>
</dbReference>
<evidence type="ECO:0000256" key="10">
    <source>
        <dbReference type="SAM" id="Phobius"/>
    </source>
</evidence>
<dbReference type="SUPFAM" id="SSF103473">
    <property type="entry name" value="MFS general substrate transporter"/>
    <property type="match status" value="1"/>
</dbReference>
<keyword evidence="8 10" id="KW-0472">Membrane</keyword>
<evidence type="ECO:0000256" key="6">
    <source>
        <dbReference type="ARBA" id="ARBA00022847"/>
    </source>
</evidence>
<reference evidence="12 13" key="1">
    <citation type="submission" date="2024-02" db="EMBL/GenBank/DDBJ databases">
        <title>High-quality chromosome-scale genome assembly of Pensacola bahiagrass (Paspalum notatum Flugge var. saurae).</title>
        <authorList>
            <person name="Vega J.M."/>
            <person name="Podio M."/>
            <person name="Orjuela J."/>
            <person name="Siena L.A."/>
            <person name="Pessino S.C."/>
            <person name="Combes M.C."/>
            <person name="Mariac C."/>
            <person name="Albertini E."/>
            <person name="Pupilli F."/>
            <person name="Ortiz J.P.A."/>
            <person name="Leblanc O."/>
        </authorList>
    </citation>
    <scope>NUCLEOTIDE SEQUENCE [LARGE SCALE GENOMIC DNA]</scope>
    <source>
        <strain evidence="12">R1</strain>
        <tissue evidence="12">Leaf</tissue>
    </source>
</reference>
<comment type="subcellular location">
    <subcellularLocation>
        <location evidence="1">Membrane</location>
        <topology evidence="1">Multi-pass membrane protein</topology>
    </subcellularLocation>
</comment>
<keyword evidence="4" id="KW-0762">Sugar transport</keyword>
<dbReference type="PANTHER" id="PTHR23500:SF33">
    <property type="entry name" value="OS04G0453200 PROTEIN"/>
    <property type="match status" value="1"/>
</dbReference>
<feature type="transmembrane region" description="Helical" evidence="10">
    <location>
        <begin position="119"/>
        <end position="138"/>
    </location>
</feature>
<keyword evidence="3 9" id="KW-0813">Transport</keyword>
<feature type="domain" description="Major facilitator superfamily (MFS) profile" evidence="11">
    <location>
        <begin position="34"/>
        <end position="485"/>
    </location>
</feature>
<feature type="transmembrane region" description="Helical" evidence="10">
    <location>
        <begin position="26"/>
        <end position="47"/>
    </location>
</feature>
<dbReference type="GO" id="GO:0015145">
    <property type="term" value="F:monosaccharide transmembrane transporter activity"/>
    <property type="evidence" value="ECO:0007669"/>
    <property type="project" value="InterPro"/>
</dbReference>
<evidence type="ECO:0000256" key="2">
    <source>
        <dbReference type="ARBA" id="ARBA00010992"/>
    </source>
</evidence>